<dbReference type="Pfam" id="PF00589">
    <property type="entry name" value="Phage_integrase"/>
    <property type="match status" value="1"/>
</dbReference>
<dbReference type="Gene3D" id="1.10.443.10">
    <property type="entry name" value="Intergrase catalytic core"/>
    <property type="match status" value="1"/>
</dbReference>
<dbReference type="AlphaFoldDB" id="A0A5U7LUK2"/>
<dbReference type="GO" id="GO:0015074">
    <property type="term" value="P:DNA integration"/>
    <property type="evidence" value="ECO:0007669"/>
    <property type="project" value="UniProtKB-KW"/>
</dbReference>
<keyword evidence="3" id="KW-0229">DNA integration</keyword>
<dbReference type="InterPro" id="IPR050090">
    <property type="entry name" value="Tyrosine_recombinase_XerCD"/>
</dbReference>
<comment type="similarity">
    <text evidence="1">Belongs to the 'phage' integrase family.</text>
</comment>
<dbReference type="PANTHER" id="PTHR30349">
    <property type="entry name" value="PHAGE INTEGRASE-RELATED"/>
    <property type="match status" value="1"/>
</dbReference>
<keyword evidence="5" id="KW-0804">Transcription</keyword>
<feature type="domain" description="Tyr recombinase" evidence="7">
    <location>
        <begin position="1"/>
        <end position="182"/>
    </location>
</feature>
<evidence type="ECO:0000259" key="7">
    <source>
        <dbReference type="PROSITE" id="PS51898"/>
    </source>
</evidence>
<evidence type="ECO:0000256" key="6">
    <source>
        <dbReference type="ARBA" id="ARBA00023172"/>
    </source>
</evidence>
<comment type="caution">
    <text evidence="8">The sequence shown here is derived from an EMBL/GenBank/DDBJ whole genome shotgun (WGS) entry which is preliminary data.</text>
</comment>
<accession>A0A5U7LUK2</accession>
<evidence type="ECO:0000256" key="1">
    <source>
        <dbReference type="ARBA" id="ARBA00008857"/>
    </source>
</evidence>
<keyword evidence="6" id="KW-0233">DNA recombination</keyword>
<dbReference type="GO" id="GO:0003677">
    <property type="term" value="F:DNA binding"/>
    <property type="evidence" value="ECO:0007669"/>
    <property type="project" value="InterPro"/>
</dbReference>
<evidence type="ECO:0000256" key="4">
    <source>
        <dbReference type="ARBA" id="ARBA00023015"/>
    </source>
</evidence>
<organism evidence="8">
    <name type="scientific">Salmonella enterica</name>
    <name type="common">Salmonella choleraesuis</name>
    <dbReference type="NCBI Taxonomy" id="28901"/>
    <lineage>
        <taxon>Bacteria</taxon>
        <taxon>Pseudomonadati</taxon>
        <taxon>Pseudomonadota</taxon>
        <taxon>Gammaproteobacteria</taxon>
        <taxon>Enterobacterales</taxon>
        <taxon>Enterobacteriaceae</taxon>
        <taxon>Salmonella</taxon>
    </lineage>
</organism>
<dbReference type="PANTHER" id="PTHR30349:SF62">
    <property type="entry name" value="TYPE 1 FIMBRIAE REGULATORY PROTEIN FIMB-RELATED"/>
    <property type="match status" value="1"/>
</dbReference>
<sequence>MRKYISGKEWMAFFCAIKGNSNELRDKTMFKIVYNHGLRVSELIDIRTTDLDMSEKTIYIRRLKNGLSTIHPLQDETFLLIEAWLKMRLKYLKQKDSDLLFLTVNGEKISRQWIYKLSKKYGKKAGISLGVHPHMLRHSCGYALANQGLDTRLIQDYLGHKNIHHTVHYTASNPARFIRAWQNLVD</sequence>
<reference evidence="8" key="1">
    <citation type="submission" date="2018-07" db="EMBL/GenBank/DDBJ databases">
        <authorList>
            <consortium name="PulseNet: The National Subtyping Network for Foodborne Disease Surveillance"/>
            <person name="Tarr C.L."/>
            <person name="Trees E."/>
            <person name="Katz L.S."/>
            <person name="Carleton-Romer H.A."/>
            <person name="Stroika S."/>
            <person name="Kucerova Z."/>
            <person name="Roache K.F."/>
            <person name="Sabol A.L."/>
            <person name="Besser J."/>
            <person name="Gerner-Smidt P."/>
        </authorList>
    </citation>
    <scope>NUCLEOTIDE SEQUENCE</scope>
    <source>
        <strain evidence="8">PNUSAS006765</strain>
    </source>
</reference>
<evidence type="ECO:0000256" key="2">
    <source>
        <dbReference type="ARBA" id="ARBA00022558"/>
    </source>
</evidence>
<protein>
    <submittedName>
        <fullName evidence="8">Tyrosine-type recombinase/integrase</fullName>
    </submittedName>
</protein>
<dbReference type="GO" id="GO:0006310">
    <property type="term" value="P:DNA recombination"/>
    <property type="evidence" value="ECO:0007669"/>
    <property type="project" value="UniProtKB-KW"/>
</dbReference>
<dbReference type="EMBL" id="AAGSEK010000028">
    <property type="protein sequence ID" value="EBR4142577.1"/>
    <property type="molecule type" value="Genomic_DNA"/>
</dbReference>
<dbReference type="SUPFAM" id="SSF56349">
    <property type="entry name" value="DNA breaking-rejoining enzymes"/>
    <property type="match status" value="1"/>
</dbReference>
<evidence type="ECO:0000256" key="3">
    <source>
        <dbReference type="ARBA" id="ARBA00022908"/>
    </source>
</evidence>
<proteinExistence type="inferred from homology"/>
<dbReference type="PROSITE" id="PS51898">
    <property type="entry name" value="TYR_RECOMBINASE"/>
    <property type="match status" value="1"/>
</dbReference>
<evidence type="ECO:0000256" key="5">
    <source>
        <dbReference type="ARBA" id="ARBA00023163"/>
    </source>
</evidence>
<dbReference type="InterPro" id="IPR002104">
    <property type="entry name" value="Integrase_catalytic"/>
</dbReference>
<dbReference type="InterPro" id="IPR011010">
    <property type="entry name" value="DNA_brk_join_enz"/>
</dbReference>
<evidence type="ECO:0000313" key="8">
    <source>
        <dbReference type="EMBL" id="EBR4142577.1"/>
    </source>
</evidence>
<keyword evidence="2" id="KW-1029">Fimbrium biogenesis</keyword>
<gene>
    <name evidence="8" type="ORF">BVJ40_14745</name>
</gene>
<dbReference type="InterPro" id="IPR013762">
    <property type="entry name" value="Integrase-like_cat_sf"/>
</dbReference>
<keyword evidence="4" id="KW-0805">Transcription regulation</keyword>
<name>A0A5U7LUK2_SALER</name>